<keyword evidence="10" id="KW-0653">Protein transport</keyword>
<feature type="region of interest" description="Disordered" evidence="21">
    <location>
        <begin position="818"/>
        <end position="905"/>
    </location>
</feature>
<dbReference type="GO" id="GO:0006606">
    <property type="term" value="P:protein import into nucleus"/>
    <property type="evidence" value="ECO:0007669"/>
    <property type="project" value="TreeGrafter"/>
</dbReference>
<dbReference type="GO" id="GO:0005643">
    <property type="term" value="C:nuclear pore"/>
    <property type="evidence" value="ECO:0007669"/>
    <property type="project" value="UniProtKB-SubCell"/>
</dbReference>
<dbReference type="GO" id="GO:0008139">
    <property type="term" value="F:nuclear localization sequence binding"/>
    <property type="evidence" value="ECO:0007669"/>
    <property type="project" value="TreeGrafter"/>
</dbReference>
<evidence type="ECO:0000256" key="7">
    <source>
        <dbReference type="ARBA" id="ARBA00022771"/>
    </source>
</evidence>
<dbReference type="Proteomes" id="UP001152799">
    <property type="component" value="Chromosome 6"/>
</dbReference>
<dbReference type="SMART" id="SM00547">
    <property type="entry name" value="ZnF_RBZ"/>
    <property type="match status" value="4"/>
</dbReference>
<feature type="domain" description="RanBP2-type" evidence="22">
    <location>
        <begin position="574"/>
        <end position="603"/>
    </location>
</feature>
<keyword evidence="7 20" id="KW-0863">Zinc-finger</keyword>
<dbReference type="GO" id="GO:0008270">
    <property type="term" value="F:zinc ion binding"/>
    <property type="evidence" value="ECO:0007669"/>
    <property type="project" value="UniProtKB-KW"/>
</dbReference>
<feature type="compositionally biased region" description="Basic and acidic residues" evidence="21">
    <location>
        <begin position="882"/>
        <end position="891"/>
    </location>
</feature>
<feature type="compositionally biased region" description="Basic residues" evidence="21">
    <location>
        <begin position="1234"/>
        <end position="1245"/>
    </location>
</feature>
<dbReference type="PANTHER" id="PTHR23193:SF23">
    <property type="entry name" value="NUCLEAR PORE COMPLEX PROTEIN NUP153"/>
    <property type="match status" value="1"/>
</dbReference>
<evidence type="ECO:0000313" key="23">
    <source>
        <dbReference type="EMBL" id="CAG9771059.1"/>
    </source>
</evidence>
<accession>A0A9N9MY56</accession>
<dbReference type="PROSITE" id="PS50199">
    <property type="entry name" value="ZF_RANBP2_2"/>
    <property type="match status" value="4"/>
</dbReference>
<keyword evidence="12" id="KW-0238">DNA-binding</keyword>
<feature type="region of interest" description="Disordered" evidence="21">
    <location>
        <begin position="159"/>
        <end position="244"/>
    </location>
</feature>
<dbReference type="PROSITE" id="PS01358">
    <property type="entry name" value="ZF_RANBP2_1"/>
    <property type="match status" value="4"/>
</dbReference>
<evidence type="ECO:0000313" key="24">
    <source>
        <dbReference type="Proteomes" id="UP001152799"/>
    </source>
</evidence>
<dbReference type="AlphaFoldDB" id="A0A9N9MY56"/>
<feature type="region of interest" description="Disordered" evidence="21">
    <location>
        <begin position="42"/>
        <end position="91"/>
    </location>
</feature>
<evidence type="ECO:0000256" key="12">
    <source>
        <dbReference type="ARBA" id="ARBA00023125"/>
    </source>
</evidence>
<feature type="domain" description="RanBP2-type" evidence="22">
    <location>
        <begin position="728"/>
        <end position="757"/>
    </location>
</feature>
<evidence type="ECO:0000256" key="21">
    <source>
        <dbReference type="SAM" id="MobiDB-lite"/>
    </source>
</evidence>
<dbReference type="GO" id="GO:0051028">
    <property type="term" value="P:mRNA transport"/>
    <property type="evidence" value="ECO:0007669"/>
    <property type="project" value="UniProtKB-KW"/>
</dbReference>
<dbReference type="PANTHER" id="PTHR23193">
    <property type="entry name" value="NUCLEAR PORE COMPLEX PROTEIN NUP"/>
    <property type="match status" value="1"/>
</dbReference>
<feature type="domain" description="RanBP2-type" evidence="22">
    <location>
        <begin position="618"/>
        <end position="648"/>
    </location>
</feature>
<feature type="compositionally biased region" description="Polar residues" evidence="21">
    <location>
        <begin position="398"/>
        <end position="416"/>
    </location>
</feature>
<dbReference type="GO" id="GO:0017056">
    <property type="term" value="F:structural constituent of nuclear pore"/>
    <property type="evidence" value="ECO:0007669"/>
    <property type="project" value="TreeGrafter"/>
</dbReference>
<dbReference type="InterPro" id="IPR036443">
    <property type="entry name" value="Znf_RanBP2_sf"/>
</dbReference>
<evidence type="ECO:0000256" key="17">
    <source>
        <dbReference type="ARBA" id="ARBA00068609"/>
    </source>
</evidence>
<dbReference type="InterPro" id="IPR026054">
    <property type="entry name" value="Nucleoporin"/>
</dbReference>
<evidence type="ECO:0000256" key="5">
    <source>
        <dbReference type="ARBA" id="ARBA00022723"/>
    </source>
</evidence>
<dbReference type="GO" id="GO:0006405">
    <property type="term" value="P:RNA export from nucleus"/>
    <property type="evidence" value="ECO:0007669"/>
    <property type="project" value="TreeGrafter"/>
</dbReference>
<dbReference type="GO" id="GO:0031965">
    <property type="term" value="C:nuclear membrane"/>
    <property type="evidence" value="ECO:0007669"/>
    <property type="project" value="UniProtKB-SubCell"/>
</dbReference>
<keyword evidence="8" id="KW-0509">mRNA transport</keyword>
<evidence type="ECO:0000256" key="20">
    <source>
        <dbReference type="PROSITE-ProRule" id="PRU00322"/>
    </source>
</evidence>
<dbReference type="InterPro" id="IPR013913">
    <property type="entry name" value="Nup153_N"/>
</dbReference>
<protein>
    <recommendedName>
        <fullName evidence="17">Nuclear pore complex protein Nup153</fullName>
    </recommendedName>
    <alternativeName>
        <fullName evidence="19">153 kDa nucleoporin</fullName>
    </alternativeName>
    <alternativeName>
        <fullName evidence="18">Nucleoporin Nup153</fullName>
    </alternativeName>
</protein>
<evidence type="ECO:0000256" key="11">
    <source>
        <dbReference type="ARBA" id="ARBA00023010"/>
    </source>
</evidence>
<evidence type="ECO:0000256" key="18">
    <source>
        <dbReference type="ARBA" id="ARBA00078197"/>
    </source>
</evidence>
<feature type="compositionally biased region" description="Low complexity" evidence="21">
    <location>
        <begin position="892"/>
        <end position="904"/>
    </location>
</feature>
<feature type="compositionally biased region" description="Polar residues" evidence="21">
    <location>
        <begin position="850"/>
        <end position="877"/>
    </location>
</feature>
<dbReference type="EMBL" id="OU892282">
    <property type="protein sequence ID" value="CAG9771059.1"/>
    <property type="molecule type" value="Genomic_DNA"/>
</dbReference>
<dbReference type="FunFam" id="4.10.1060.10:FF:000003">
    <property type="entry name" value="E3 SUMO-protein ligase RanBP2"/>
    <property type="match status" value="1"/>
</dbReference>
<keyword evidence="24" id="KW-1185">Reference proteome</keyword>
<feature type="compositionally biased region" description="Basic and acidic residues" evidence="21">
    <location>
        <begin position="961"/>
        <end position="974"/>
    </location>
</feature>
<dbReference type="SUPFAM" id="SSF90209">
    <property type="entry name" value="Ran binding protein zinc finger-like"/>
    <property type="match status" value="4"/>
</dbReference>
<keyword evidence="6" id="KW-0677">Repeat</keyword>
<dbReference type="OrthoDB" id="79830at2759"/>
<evidence type="ECO:0000256" key="4">
    <source>
        <dbReference type="ARBA" id="ARBA00022448"/>
    </source>
</evidence>
<dbReference type="FunFam" id="4.10.1060.10:FF:000001">
    <property type="entry name" value="Nuclear pore complex protein Nup153"/>
    <property type="match status" value="2"/>
</dbReference>
<evidence type="ECO:0000256" key="8">
    <source>
        <dbReference type="ARBA" id="ARBA00022816"/>
    </source>
</evidence>
<evidence type="ECO:0000256" key="19">
    <source>
        <dbReference type="ARBA" id="ARBA00079437"/>
    </source>
</evidence>
<dbReference type="GO" id="GO:0003677">
    <property type="term" value="F:DNA binding"/>
    <property type="evidence" value="ECO:0007669"/>
    <property type="project" value="UniProtKB-KW"/>
</dbReference>
<keyword evidence="5" id="KW-0479">Metal-binding</keyword>
<keyword evidence="11" id="KW-0811">Translocation</keyword>
<feature type="region of interest" description="Disordered" evidence="21">
    <location>
        <begin position="1"/>
        <end position="26"/>
    </location>
</feature>
<reference evidence="23" key="1">
    <citation type="submission" date="2022-01" db="EMBL/GenBank/DDBJ databases">
        <authorList>
            <person name="King R."/>
        </authorList>
    </citation>
    <scope>NUCLEOTIDE SEQUENCE</scope>
</reference>
<dbReference type="Pfam" id="PF00641">
    <property type="entry name" value="Zn_ribbon_RanBP"/>
    <property type="match status" value="3"/>
</dbReference>
<feature type="compositionally biased region" description="Basic and acidic residues" evidence="21">
    <location>
        <begin position="819"/>
        <end position="832"/>
    </location>
</feature>
<dbReference type="Pfam" id="PF08604">
    <property type="entry name" value="Nup153"/>
    <property type="match status" value="2"/>
</dbReference>
<name>A0A9N9MY56_9CUCU</name>
<evidence type="ECO:0000256" key="9">
    <source>
        <dbReference type="ARBA" id="ARBA00022833"/>
    </source>
</evidence>
<evidence type="ECO:0000256" key="14">
    <source>
        <dbReference type="ARBA" id="ARBA00023136"/>
    </source>
</evidence>
<keyword evidence="9" id="KW-0862">Zinc</keyword>
<evidence type="ECO:0000256" key="13">
    <source>
        <dbReference type="ARBA" id="ARBA00023132"/>
    </source>
</evidence>
<feature type="region of interest" description="Disordered" evidence="21">
    <location>
        <begin position="948"/>
        <end position="992"/>
    </location>
</feature>
<evidence type="ECO:0000256" key="15">
    <source>
        <dbReference type="ARBA" id="ARBA00023242"/>
    </source>
</evidence>
<proteinExistence type="inferred from homology"/>
<keyword evidence="4" id="KW-0813">Transport</keyword>
<sequence length="1245" mass="134421">MDKELNSSDSQTNQDPKEGRSLVNKLKQNVSEIISQSPLSKWFRKDSNTTPVSTTRRRQDDSEDEEDLQDFQPPAKRTKLPPPVTKESLSLNVSEALSPIASNNVKKPTFRHFPEPIAGPSGYQTRKLLNSTPFVSNRSHNEIGNASDNNIFKMPQELARKETHSDSEESTSGYSSGRLGSKEILSQQNSKQTSPLETSPGKNRSLFQNSSLFTNQTIPSNRVSSLSNRNPSFNPSTFASSSFANRTTSTKQILSSPFYNGQTVYGGASAYGRNTGRSPQDLQKVLKKSTKFKPVSNGFERRNLGLGRTARKIMDTLEQYSSPISDAKKIPVASKKRRTEGSLTKFIGANPYIVRDTRNAPNKALHVPSITDTLKRKMTEQKTILQDSTEAVRKIAATPSTITNSDNSYQLPPVQSENKKFTSKMKTKITSVRSKMHIDEPVPEVKLNPISLPIKELPKFDFPTLPPPTIAPSAITSTSSTVDVAKKFESTPVASKLLAQNDEFRFSAPLVLAECLKPLKALNNFTFSEPLIKKRKSIHAELNDQENIIVETHKTKKINGDINNDSLIEKFKPKEGSWECSTCLIRNQPEKLKCAACQNPKIKPKTDTPITTPITLKLVGNSWECPTCMIRNQDELLKCAACQESKPGKSNDESNKSTLFPKPTTEASFELPVTNSWGNKFNKAAESWECPSCMIMNKNELSSCLACTVPKPGSAPQTKSFGSDFKKKPNQWECGSCMVQNDASADKCPCCGSVNPNKPADKTPAFSFGMDYSGSAAFSFGIPPASQNAPKTNASQVFGEKREVKASETTTFSFGVPAKEAESKKESSDKAENVSLSLESKTNEVKPTFTFGSSEATSKPFEVTSSKSTPTFSFGSASKSETTTKSEEEQKTSTPSFSFTPTKSQEQVAAATFSFGSANKTENTQRINPLLKPGEKLPEKATVAPVGFSFGLPKSPAITEAKSDKPTKRTREEDSAPQAKIPTFDLTPNGDVSNKNTPFVAPTANFSFGTANPSAPMFGSNADSSRKQETFKFASSPAKPSNGFSFGSTPAAAFSAKPAETKPFSFATPAQPTQSPGTFSFGKTADSKPATFSFNAAPENKPANQFSFAPVKPQQPTFGSAPAFNFSANQKPASFGSAGNLFGGAPQNPPAPVNGNFSFGASEQKATGFSFGASQNAGFNFGSGGASAPGGFNFNSATPALEASSKPSFNFTGGAAIASFSAPPAQEGTSAPQRKIKKAVRRTVR</sequence>
<comment type="subcellular location">
    <subcellularLocation>
        <location evidence="2">Nucleus membrane</location>
    </subcellularLocation>
    <subcellularLocation>
        <location evidence="3">Nucleus</location>
        <location evidence="3">Nuclear pore complex</location>
    </subcellularLocation>
</comment>
<keyword evidence="15" id="KW-0539">Nucleus</keyword>
<gene>
    <name evidence="23" type="ORF">CEUTPL_LOCUS11501</name>
</gene>
<comment type="similarity">
    <text evidence="16">Belongs to the NUP153 family.</text>
</comment>
<keyword evidence="13" id="KW-0906">Nuclear pore complex</keyword>
<evidence type="ECO:0000256" key="3">
    <source>
        <dbReference type="ARBA" id="ARBA00004567"/>
    </source>
</evidence>
<evidence type="ECO:0000256" key="10">
    <source>
        <dbReference type="ARBA" id="ARBA00022927"/>
    </source>
</evidence>
<evidence type="ECO:0000256" key="16">
    <source>
        <dbReference type="ARBA" id="ARBA00060842"/>
    </source>
</evidence>
<evidence type="ECO:0000256" key="6">
    <source>
        <dbReference type="ARBA" id="ARBA00022737"/>
    </source>
</evidence>
<feature type="region of interest" description="Disordered" evidence="21">
    <location>
        <begin position="398"/>
        <end position="422"/>
    </location>
</feature>
<dbReference type="InterPro" id="IPR001876">
    <property type="entry name" value="Znf_RanBP2"/>
</dbReference>
<dbReference type="Gene3D" id="4.10.1060.10">
    <property type="entry name" value="Zinc finger, RanBP2-type"/>
    <property type="match status" value="4"/>
</dbReference>
<comment type="cofactor">
    <cofactor evidence="1">
        <name>Zn(2+)</name>
        <dbReference type="ChEBI" id="CHEBI:29105"/>
    </cofactor>
</comment>
<feature type="compositionally biased region" description="Polar residues" evidence="21">
    <location>
        <begin position="184"/>
        <end position="244"/>
    </location>
</feature>
<evidence type="ECO:0000259" key="22">
    <source>
        <dbReference type="PROSITE" id="PS50199"/>
    </source>
</evidence>
<evidence type="ECO:0000256" key="1">
    <source>
        <dbReference type="ARBA" id="ARBA00001947"/>
    </source>
</evidence>
<feature type="region of interest" description="Disordered" evidence="21">
    <location>
        <begin position="1221"/>
        <end position="1245"/>
    </location>
</feature>
<organism evidence="23 24">
    <name type="scientific">Ceutorhynchus assimilis</name>
    <name type="common">cabbage seed weevil</name>
    <dbReference type="NCBI Taxonomy" id="467358"/>
    <lineage>
        <taxon>Eukaryota</taxon>
        <taxon>Metazoa</taxon>
        <taxon>Ecdysozoa</taxon>
        <taxon>Arthropoda</taxon>
        <taxon>Hexapoda</taxon>
        <taxon>Insecta</taxon>
        <taxon>Pterygota</taxon>
        <taxon>Neoptera</taxon>
        <taxon>Endopterygota</taxon>
        <taxon>Coleoptera</taxon>
        <taxon>Polyphaga</taxon>
        <taxon>Cucujiformia</taxon>
        <taxon>Curculionidae</taxon>
        <taxon>Ceutorhynchinae</taxon>
        <taxon>Ceutorhynchus</taxon>
    </lineage>
</organism>
<evidence type="ECO:0000256" key="2">
    <source>
        <dbReference type="ARBA" id="ARBA00004126"/>
    </source>
</evidence>
<feature type="domain" description="RanBP2-type" evidence="22">
    <location>
        <begin position="683"/>
        <end position="713"/>
    </location>
</feature>
<keyword evidence="14" id="KW-0472">Membrane</keyword>